<feature type="repeat" description="CXXCXGXG motif" evidence="11">
    <location>
        <begin position="145"/>
        <end position="152"/>
    </location>
</feature>
<feature type="binding site" evidence="11">
    <location>
        <position position="148"/>
    </location>
    <ligand>
        <name>Zn(2+)</name>
        <dbReference type="ChEBI" id="CHEBI:29105"/>
        <label>1</label>
    </ligand>
</feature>
<dbReference type="Gene3D" id="1.10.287.110">
    <property type="entry name" value="DnaJ domain"/>
    <property type="match status" value="1"/>
</dbReference>
<dbReference type="SUPFAM" id="SSF46565">
    <property type="entry name" value="Chaperone J-domain"/>
    <property type="match status" value="1"/>
</dbReference>
<evidence type="ECO:0000259" key="14">
    <source>
        <dbReference type="PROSITE" id="PS51188"/>
    </source>
</evidence>
<dbReference type="GO" id="GO:0005737">
    <property type="term" value="C:cytoplasm"/>
    <property type="evidence" value="ECO:0007669"/>
    <property type="project" value="UniProtKB-SubCell"/>
</dbReference>
<dbReference type="NCBIfam" id="NF008035">
    <property type="entry name" value="PRK10767.1"/>
    <property type="match status" value="1"/>
</dbReference>
<feature type="repeat" description="CXXCXGXG motif" evidence="11">
    <location>
        <begin position="162"/>
        <end position="169"/>
    </location>
</feature>
<evidence type="ECO:0000256" key="10">
    <source>
        <dbReference type="ARBA" id="ARBA00067609"/>
    </source>
</evidence>
<keyword evidence="1 11" id="KW-0235">DNA replication</keyword>
<dbReference type="InterPro" id="IPR036410">
    <property type="entry name" value="HSP_DnaJ_Cys-rich_dom_sf"/>
</dbReference>
<dbReference type="InterPro" id="IPR001305">
    <property type="entry name" value="HSP_DnaJ_Cys-rich_dom"/>
</dbReference>
<dbReference type="Proteomes" id="UP000028481">
    <property type="component" value="Chromosome"/>
</dbReference>
<reference evidence="15 16" key="1">
    <citation type="journal article" date="2015" name="Genome Announc.">
        <title>Genome Sequence of a Sulfate-Reducing Thermophilic Bacterium, Thermodesulfobacterium commune DSM 2178T (Phylum Thermodesulfobacteria).</title>
        <authorList>
            <person name="Bhatnagar S."/>
            <person name="Badger J.H."/>
            <person name="Madupu R."/>
            <person name="Khouri H.M."/>
            <person name="O'Connor E.M."/>
            <person name="Robb F.T."/>
            <person name="Ward N.L."/>
            <person name="Eisen J.A."/>
        </authorList>
    </citation>
    <scope>NUCLEOTIDE SEQUENCE [LARGE SCALE GENOMIC DNA]</scope>
    <source>
        <strain evidence="15 16">DSM 2178</strain>
    </source>
</reference>
<dbReference type="CDD" id="cd10719">
    <property type="entry name" value="DnaJ_zf"/>
    <property type="match status" value="1"/>
</dbReference>
<dbReference type="GO" id="GO:0006260">
    <property type="term" value="P:DNA replication"/>
    <property type="evidence" value="ECO:0007669"/>
    <property type="project" value="UniProtKB-KW"/>
</dbReference>
<dbReference type="InterPro" id="IPR008971">
    <property type="entry name" value="HSP40/DnaJ_pept-bd"/>
</dbReference>
<evidence type="ECO:0000256" key="6">
    <source>
        <dbReference type="ARBA" id="ARBA00023016"/>
    </source>
</evidence>
<dbReference type="PROSITE" id="PS50076">
    <property type="entry name" value="DNAJ_2"/>
    <property type="match status" value="1"/>
</dbReference>
<dbReference type="InterPro" id="IPR012724">
    <property type="entry name" value="DnaJ"/>
</dbReference>
<keyword evidence="5 11" id="KW-0862">Zinc</keyword>
<dbReference type="RefSeq" id="WP_038060671.1">
    <property type="nucleotide sequence ID" value="NZ_CP008796.1"/>
</dbReference>
<evidence type="ECO:0000256" key="9">
    <source>
        <dbReference type="ARBA" id="ARBA00061004"/>
    </source>
</evidence>
<dbReference type="HOGENOM" id="CLU_017633_0_7_0"/>
<dbReference type="FunFam" id="1.10.287.110:FF:000034">
    <property type="entry name" value="Chaperone protein DnaJ"/>
    <property type="match status" value="1"/>
</dbReference>
<evidence type="ECO:0000313" key="16">
    <source>
        <dbReference type="Proteomes" id="UP000028481"/>
    </source>
</evidence>
<dbReference type="HAMAP" id="MF_01152">
    <property type="entry name" value="DnaJ"/>
    <property type="match status" value="1"/>
</dbReference>
<dbReference type="OrthoDB" id="9779889at2"/>
<dbReference type="GO" id="GO:0051082">
    <property type="term" value="F:unfolded protein binding"/>
    <property type="evidence" value="ECO:0007669"/>
    <property type="project" value="UniProtKB-UniRule"/>
</dbReference>
<dbReference type="Gene3D" id="2.60.260.20">
    <property type="entry name" value="Urease metallochaperone UreE, N-terminal domain"/>
    <property type="match status" value="2"/>
</dbReference>
<evidence type="ECO:0000256" key="1">
    <source>
        <dbReference type="ARBA" id="ARBA00022705"/>
    </source>
</evidence>
<evidence type="ECO:0000256" key="7">
    <source>
        <dbReference type="ARBA" id="ARBA00023186"/>
    </source>
</evidence>
<dbReference type="PANTHER" id="PTHR43096:SF52">
    <property type="entry name" value="DNAJ HOMOLOG 1, MITOCHONDRIAL-RELATED"/>
    <property type="match status" value="1"/>
</dbReference>
<dbReference type="GO" id="GO:0008270">
    <property type="term" value="F:zinc ion binding"/>
    <property type="evidence" value="ECO:0007669"/>
    <property type="project" value="UniProtKB-UniRule"/>
</dbReference>
<feature type="repeat" description="CXXCXGXG motif" evidence="11">
    <location>
        <begin position="198"/>
        <end position="205"/>
    </location>
</feature>
<keyword evidence="11" id="KW-0963">Cytoplasm</keyword>
<dbReference type="PROSITE" id="PS00636">
    <property type="entry name" value="DNAJ_1"/>
    <property type="match status" value="1"/>
</dbReference>
<gene>
    <name evidence="11" type="primary">dnaJ</name>
    <name evidence="15" type="ORF">HL41_05020</name>
</gene>
<comment type="function">
    <text evidence="8 11">Participates actively in the response to hyperosmotic and heat shock by preventing the aggregation of stress-denatured proteins and by disaggregating proteins, also in an autonomous, DnaK-independent fashion. Unfolded proteins bind initially to DnaJ; upon interaction with the DnaJ-bound protein, DnaK hydrolyzes its bound ATP, resulting in the formation of a stable complex. GrpE releases ADP from DnaK; ATP binding to DnaK triggers the release of the substrate protein, thus completing the reaction cycle. Several rounds of ATP-dependent interactions between DnaJ, DnaK and GrpE are required for fully efficient folding. Also involved, together with DnaK and GrpE, in the DNA replication of plasmids through activation of initiation proteins.</text>
</comment>
<dbReference type="PRINTS" id="PR00625">
    <property type="entry name" value="JDOMAIN"/>
</dbReference>
<keyword evidence="4 11" id="KW-0863">Zinc-finger</keyword>
<dbReference type="InterPro" id="IPR036869">
    <property type="entry name" value="J_dom_sf"/>
</dbReference>
<dbReference type="PANTHER" id="PTHR43096">
    <property type="entry name" value="DNAJ HOMOLOG 1, MITOCHONDRIAL-RELATED"/>
    <property type="match status" value="1"/>
</dbReference>
<name>A0A075WTH7_9BACT</name>
<evidence type="ECO:0000256" key="2">
    <source>
        <dbReference type="ARBA" id="ARBA00022723"/>
    </source>
</evidence>
<dbReference type="InterPro" id="IPR002939">
    <property type="entry name" value="DnaJ_C"/>
</dbReference>
<keyword evidence="7 11" id="KW-0143">Chaperone</keyword>
<dbReference type="FunFam" id="2.10.230.10:FF:000002">
    <property type="entry name" value="Molecular chaperone DnaJ"/>
    <property type="match status" value="1"/>
</dbReference>
<feature type="binding site" evidence="11">
    <location>
        <position position="165"/>
    </location>
    <ligand>
        <name>Zn(2+)</name>
        <dbReference type="ChEBI" id="CHEBI:29105"/>
        <label>2</label>
    </ligand>
</feature>
<evidence type="ECO:0000256" key="5">
    <source>
        <dbReference type="ARBA" id="ARBA00022833"/>
    </source>
</evidence>
<dbReference type="EMBL" id="CP008796">
    <property type="protein sequence ID" value="AIH04171.1"/>
    <property type="molecule type" value="Genomic_DNA"/>
</dbReference>
<evidence type="ECO:0000259" key="13">
    <source>
        <dbReference type="PROSITE" id="PS50076"/>
    </source>
</evidence>
<comment type="domain">
    <text evidence="11">The J domain is necessary and sufficient to stimulate DnaK ATPase activity. Zinc center 1 plays an important role in the autonomous, DnaK-independent chaperone activity of DnaJ. Zinc center 2 is essential for interaction with DnaK and for DnaJ activity.</text>
</comment>
<feature type="binding site" evidence="11">
    <location>
        <position position="187"/>
    </location>
    <ligand>
        <name>Zn(2+)</name>
        <dbReference type="ChEBI" id="CHEBI:29105"/>
        <label>2</label>
    </ligand>
</feature>
<dbReference type="Pfam" id="PF00226">
    <property type="entry name" value="DnaJ"/>
    <property type="match status" value="1"/>
</dbReference>
<dbReference type="PROSITE" id="PS51188">
    <property type="entry name" value="ZF_CR"/>
    <property type="match status" value="1"/>
</dbReference>
<dbReference type="CDD" id="cd10747">
    <property type="entry name" value="DnaJ_C"/>
    <property type="match status" value="1"/>
</dbReference>
<dbReference type="GO" id="GO:0042026">
    <property type="term" value="P:protein refolding"/>
    <property type="evidence" value="ECO:0007669"/>
    <property type="project" value="TreeGrafter"/>
</dbReference>
<dbReference type="GO" id="GO:0031072">
    <property type="term" value="F:heat shock protein binding"/>
    <property type="evidence" value="ECO:0007669"/>
    <property type="project" value="InterPro"/>
</dbReference>
<dbReference type="SMART" id="SM00271">
    <property type="entry name" value="DnaJ"/>
    <property type="match status" value="1"/>
</dbReference>
<comment type="similarity">
    <text evidence="9 11">Belongs to the DnaJ family.</text>
</comment>
<dbReference type="GO" id="GO:0009408">
    <property type="term" value="P:response to heat"/>
    <property type="evidence" value="ECO:0007669"/>
    <property type="project" value="InterPro"/>
</dbReference>
<dbReference type="CDD" id="cd06257">
    <property type="entry name" value="DnaJ"/>
    <property type="match status" value="1"/>
</dbReference>
<proteinExistence type="inferred from homology"/>
<evidence type="ECO:0000256" key="12">
    <source>
        <dbReference type="PROSITE-ProRule" id="PRU00546"/>
    </source>
</evidence>
<feature type="binding site" evidence="11">
    <location>
        <position position="198"/>
    </location>
    <ligand>
        <name>Zn(2+)</name>
        <dbReference type="ChEBI" id="CHEBI:29105"/>
        <label>1</label>
    </ligand>
</feature>
<feature type="repeat" description="CXXCXGXG motif" evidence="11">
    <location>
        <begin position="184"/>
        <end position="191"/>
    </location>
</feature>
<evidence type="ECO:0000256" key="8">
    <source>
        <dbReference type="ARBA" id="ARBA00053423"/>
    </source>
</evidence>
<keyword evidence="6 11" id="KW-0346">Stress response</keyword>
<evidence type="ECO:0000313" key="15">
    <source>
        <dbReference type="EMBL" id="AIH04171.1"/>
    </source>
</evidence>
<protein>
    <recommendedName>
        <fullName evidence="10 11">Chaperone protein DnaJ</fullName>
    </recommendedName>
</protein>
<comment type="cofactor">
    <cofactor evidence="11">
        <name>Zn(2+)</name>
        <dbReference type="ChEBI" id="CHEBI:29105"/>
    </cofactor>
    <text evidence="11">Binds 2 Zn(2+) ions per monomer.</text>
</comment>
<dbReference type="Pfam" id="PF01556">
    <property type="entry name" value="DnaJ_C"/>
    <property type="match status" value="1"/>
</dbReference>
<feature type="binding site" evidence="11">
    <location>
        <position position="162"/>
    </location>
    <ligand>
        <name>Zn(2+)</name>
        <dbReference type="ChEBI" id="CHEBI:29105"/>
        <label>2</label>
    </ligand>
</feature>
<dbReference type="STRING" id="289377.HL41_05020"/>
<dbReference type="InterPro" id="IPR018253">
    <property type="entry name" value="DnaJ_domain_CS"/>
</dbReference>
<feature type="binding site" evidence="11">
    <location>
        <position position="145"/>
    </location>
    <ligand>
        <name>Zn(2+)</name>
        <dbReference type="ChEBI" id="CHEBI:29105"/>
        <label>1</label>
    </ligand>
</feature>
<feature type="zinc finger region" description="CR-type" evidence="12">
    <location>
        <begin position="132"/>
        <end position="210"/>
    </location>
</feature>
<dbReference type="eggNOG" id="COG0484">
    <property type="taxonomic scope" value="Bacteria"/>
</dbReference>
<feature type="binding site" evidence="11">
    <location>
        <position position="184"/>
    </location>
    <ligand>
        <name>Zn(2+)</name>
        <dbReference type="ChEBI" id="CHEBI:29105"/>
        <label>2</label>
    </ligand>
</feature>
<keyword evidence="16" id="KW-1185">Reference proteome</keyword>
<organism evidence="15 16">
    <name type="scientific">Thermodesulfobacterium commune DSM 2178</name>
    <dbReference type="NCBI Taxonomy" id="289377"/>
    <lineage>
        <taxon>Bacteria</taxon>
        <taxon>Pseudomonadati</taxon>
        <taxon>Thermodesulfobacteriota</taxon>
        <taxon>Thermodesulfobacteria</taxon>
        <taxon>Thermodesulfobacteriales</taxon>
        <taxon>Thermodesulfobacteriaceae</taxon>
        <taxon>Thermodesulfobacterium</taxon>
    </lineage>
</organism>
<evidence type="ECO:0000256" key="3">
    <source>
        <dbReference type="ARBA" id="ARBA00022737"/>
    </source>
</evidence>
<dbReference type="InterPro" id="IPR001623">
    <property type="entry name" value="DnaJ_domain"/>
</dbReference>
<accession>A0A075WTH7</accession>
<dbReference type="SUPFAM" id="SSF49493">
    <property type="entry name" value="HSP40/DnaJ peptide-binding domain"/>
    <property type="match status" value="2"/>
</dbReference>
<dbReference type="GO" id="GO:0005524">
    <property type="term" value="F:ATP binding"/>
    <property type="evidence" value="ECO:0007669"/>
    <property type="project" value="InterPro"/>
</dbReference>
<evidence type="ECO:0000256" key="11">
    <source>
        <dbReference type="HAMAP-Rule" id="MF_01152"/>
    </source>
</evidence>
<comment type="subcellular location">
    <subcellularLocation>
        <location evidence="11">Cytoplasm</location>
    </subcellularLocation>
</comment>
<evidence type="ECO:0000256" key="4">
    <source>
        <dbReference type="ARBA" id="ARBA00022771"/>
    </source>
</evidence>
<dbReference type="Gene3D" id="2.10.230.10">
    <property type="entry name" value="Heat shock protein DnaJ, cysteine-rich domain"/>
    <property type="match status" value="1"/>
</dbReference>
<dbReference type="AlphaFoldDB" id="A0A075WTH7"/>
<dbReference type="PaxDb" id="289377-HL41_05020"/>
<dbReference type="NCBIfam" id="TIGR02349">
    <property type="entry name" value="DnaJ_bact"/>
    <property type="match status" value="1"/>
</dbReference>
<dbReference type="Pfam" id="PF00684">
    <property type="entry name" value="DnaJ_CXXCXGXG"/>
    <property type="match status" value="1"/>
</dbReference>
<keyword evidence="3 11" id="KW-0677">Repeat</keyword>
<feature type="domain" description="CR-type" evidence="14">
    <location>
        <begin position="132"/>
        <end position="210"/>
    </location>
</feature>
<dbReference type="SUPFAM" id="SSF57938">
    <property type="entry name" value="DnaJ/Hsp40 cysteine-rich domain"/>
    <property type="match status" value="1"/>
</dbReference>
<feature type="domain" description="J" evidence="13">
    <location>
        <begin position="5"/>
        <end position="70"/>
    </location>
</feature>
<keyword evidence="2 11" id="KW-0479">Metal-binding</keyword>
<feature type="binding site" evidence="11">
    <location>
        <position position="201"/>
    </location>
    <ligand>
        <name>Zn(2+)</name>
        <dbReference type="ChEBI" id="CHEBI:29105"/>
        <label>1</label>
    </ligand>
</feature>
<dbReference type="FunFam" id="2.60.260.20:FF:000005">
    <property type="entry name" value="Chaperone protein dnaJ 1, mitochondrial"/>
    <property type="match status" value="1"/>
</dbReference>
<sequence>MSYKDFYEILGVPRNASQEEIKRAYRRLALKYHPDKNPGNKEAEEKFKEISEAYQVLSDPEKRAIYDTYGYSGLTSSGHRRFEDVGDIFKTFSDIFEEFFGFTFEEKSHTRPRDGADLSYEVAVDLEDLFTDKEITLDIEKLDLCEDCGGLGYNPDKGLKICETCNGKGKIVYTEGFFRIAYACPDCRGRGSTYVEICKKCNGSGRAWKKKQIKVVIPAGVEDGTILRIYGEGEAGLYGGRPGDLYLRVKVKPHPLFYREKSNLIGNLKINFVSAILGDEVKVPFFKETLSVKIPPGSQPGDELVIENKGLPDPKTKKRGDLILRLQVELPHNVSEETKKLLQKIAEKEKIDGSTNRLEPYQQEKKKKKESFWKKFIFGSR</sequence>
<dbReference type="KEGG" id="tcm:HL41_05020"/>
<comment type="subunit">
    <text evidence="11">Homodimer.</text>
</comment>